<dbReference type="PIRSF" id="PIRSF001959">
    <property type="entry name" value="EPO_receptor"/>
    <property type="match status" value="1"/>
</dbReference>
<dbReference type="GO" id="GO:0009897">
    <property type="term" value="C:external side of plasma membrane"/>
    <property type="evidence" value="ECO:0007669"/>
    <property type="project" value="TreeGrafter"/>
</dbReference>
<evidence type="ECO:0000256" key="11">
    <source>
        <dbReference type="ARBA" id="ARBA00023157"/>
    </source>
</evidence>
<evidence type="ECO:0000259" key="20">
    <source>
        <dbReference type="PROSITE" id="PS50853"/>
    </source>
</evidence>
<evidence type="ECO:0000256" key="7">
    <source>
        <dbReference type="ARBA" id="ARBA00022729"/>
    </source>
</evidence>
<keyword evidence="13" id="KW-0325">Glycoprotein</keyword>
<keyword evidence="7 19" id="KW-0732">Signal</keyword>
<evidence type="ECO:0000256" key="18">
    <source>
        <dbReference type="SAM" id="Phobius"/>
    </source>
</evidence>
<comment type="subunit">
    <text evidence="15">Forms homodimers on EPO stimulation. The tyrosine-phosphorylated form interacts with several SH2 domain-containing proteins including LYN, the adapter protein SH2B2, PTPN6, PTPN11, JAK2, PI3 kinases, STAT5A/B, SOCS3, CRKL. Interacts with INPP5D/SHIP1. SH2B2 binding inhibits the JAK-STAT signaling. Interacts with RHEX; this interaction occurs in a erythropoietin (EPO)-dependent manner. Interacts with ATXN2L.</text>
</comment>
<dbReference type="InterPro" id="IPR003528">
    <property type="entry name" value="Long_hematopoietin_rcpt_CS"/>
</dbReference>
<accession>A0A665VZL1</accession>
<proteinExistence type="inferred from homology"/>
<dbReference type="PANTHER" id="PTHR23037:SF28">
    <property type="entry name" value="ERYTHROPOIETIN RECEPTOR"/>
    <property type="match status" value="1"/>
</dbReference>
<dbReference type="CDD" id="cd00063">
    <property type="entry name" value="FN3"/>
    <property type="match status" value="1"/>
</dbReference>
<dbReference type="Pfam" id="PF09067">
    <property type="entry name" value="EpoR_lig-bind"/>
    <property type="match status" value="1"/>
</dbReference>
<dbReference type="AlphaFoldDB" id="A0A665VZL1"/>
<dbReference type="PROSITE" id="PS01352">
    <property type="entry name" value="HEMATOPO_REC_L_F1"/>
    <property type="match status" value="1"/>
</dbReference>
<dbReference type="InterPro" id="IPR013783">
    <property type="entry name" value="Ig-like_fold"/>
</dbReference>
<comment type="function">
    <text evidence="14">Receptor for erythropoietin, which mediates erythropoietin-induced erythroblast proliferation and differentiation. Upon EPO stimulation, EPOR dimerizes triggering the JAK2/STAT5 signaling cascade. In some cell types, can also activate STAT1 and STAT3. May also activate the LYN tyrosine kinase.</text>
</comment>
<evidence type="ECO:0000313" key="21">
    <source>
        <dbReference type="Ensembl" id="ENSENLP00000036958.1"/>
    </source>
</evidence>
<dbReference type="OMA" id="KVWPTIP"/>
<feature type="domain" description="Fibronectin type-III" evidence="20">
    <location>
        <begin position="140"/>
        <end position="238"/>
    </location>
</feature>
<feature type="transmembrane region" description="Helical" evidence="18">
    <location>
        <begin position="243"/>
        <end position="264"/>
    </location>
</feature>
<sequence>MTCDYLSRVLALFLVLSAMPTASTVQSERHFEKKVSMMLKQEPKDPKCFAEGRKDLTCFWEEDEETAGSVDQYSFMYSYQKENSSRCPLRVLPAAGGKRLFFCHLNQTQMFVQMDVQVYREGMLIHNRSLLIELLLLLDPLVNVTVSTRGEQGQLKVSWVPPPLKYMDDSMMYEVSYAMPDSPVEQVEVARATSELILTGLEPGTKYKVQVRVKLDGISYNGFWSAWSDPVLIETLPAEFDPLIISLTLIISFIFIVLSLTMLLSQRSFLTKKIWPSIPTPENKFQGLFTVYGGDFQEWLGQTSGGLWLTPALFYSEEYPSSLEVLSELSLCHPLPSPSLPSKASTRAWTAQGGEDNDVKKGLNEREPSERVTAVLTEGWRATPHDQWLMDRLRALQQHPVPCSQSSLLESQDTYVTLSTNNHNKDEHPDDTLEETLPLEVLFASRKTVLGESHSDLGSVQQSSGSGRLSSQSSFEYPKHSWTSKGLGYTYMAVADSGVSMDYSPMRRVDDIGKVVSYANEYKNELPAHKKPFLARQHFVHDDSFT</sequence>
<dbReference type="PROSITE" id="PS50853">
    <property type="entry name" value="FN3"/>
    <property type="match status" value="1"/>
</dbReference>
<keyword evidence="11 16" id="KW-1015">Disulfide bond</keyword>
<keyword evidence="9 18" id="KW-1133">Transmembrane helix</keyword>
<dbReference type="Proteomes" id="UP000472264">
    <property type="component" value="Chromosome 8"/>
</dbReference>
<feature type="region of interest" description="Disordered" evidence="17">
    <location>
        <begin position="338"/>
        <end position="366"/>
    </location>
</feature>
<keyword evidence="22" id="KW-1185">Reference proteome</keyword>
<evidence type="ECO:0000256" key="4">
    <source>
        <dbReference type="ARBA" id="ARBA00022475"/>
    </source>
</evidence>
<keyword evidence="12" id="KW-0675">Receptor</keyword>
<keyword evidence="5" id="KW-1017">Isopeptide bond</keyword>
<evidence type="ECO:0000256" key="16">
    <source>
        <dbReference type="PIRSR" id="PIRSR001959-2"/>
    </source>
</evidence>
<evidence type="ECO:0000256" key="3">
    <source>
        <dbReference type="ARBA" id="ARBA00018355"/>
    </source>
</evidence>
<feature type="chain" id="PRO_5025438703" description="Erythropoietin receptor" evidence="19">
    <location>
        <begin position="25"/>
        <end position="546"/>
    </location>
</feature>
<evidence type="ECO:0000256" key="17">
    <source>
        <dbReference type="SAM" id="MobiDB-lite"/>
    </source>
</evidence>
<keyword evidence="4" id="KW-1003">Cell membrane</keyword>
<evidence type="ECO:0000256" key="10">
    <source>
        <dbReference type="ARBA" id="ARBA00023136"/>
    </source>
</evidence>
<dbReference type="SMART" id="SM00060">
    <property type="entry name" value="FN3"/>
    <property type="match status" value="1"/>
</dbReference>
<feature type="compositionally biased region" description="Basic and acidic residues" evidence="17">
    <location>
        <begin position="357"/>
        <end position="366"/>
    </location>
</feature>
<dbReference type="InParanoid" id="A0A665VZL1"/>
<gene>
    <name evidence="21" type="primary">epor</name>
</gene>
<dbReference type="Gene3D" id="2.60.40.10">
    <property type="entry name" value="Immunoglobulins"/>
    <property type="match status" value="2"/>
</dbReference>
<evidence type="ECO:0000256" key="5">
    <source>
        <dbReference type="ARBA" id="ARBA00022499"/>
    </source>
</evidence>
<reference evidence="21" key="1">
    <citation type="submission" date="2021-04" db="EMBL/GenBank/DDBJ databases">
        <authorList>
            <consortium name="Wellcome Sanger Institute Data Sharing"/>
        </authorList>
    </citation>
    <scope>NUCLEOTIDE SEQUENCE [LARGE SCALE GENOMIC DNA]</scope>
</reference>
<dbReference type="GO" id="GO:0004896">
    <property type="term" value="F:cytokine receptor activity"/>
    <property type="evidence" value="ECO:0007669"/>
    <property type="project" value="InterPro"/>
</dbReference>
<dbReference type="InterPro" id="IPR036116">
    <property type="entry name" value="FN3_sf"/>
</dbReference>
<reference evidence="21" key="3">
    <citation type="submission" date="2025-09" db="UniProtKB">
        <authorList>
            <consortium name="Ensembl"/>
        </authorList>
    </citation>
    <scope>IDENTIFICATION</scope>
</reference>
<comment type="similarity">
    <text evidence="2">Belongs to the type I cytokine receptor family. Type 1 subfamily.</text>
</comment>
<dbReference type="SUPFAM" id="SSF49265">
    <property type="entry name" value="Fibronectin type III"/>
    <property type="match status" value="2"/>
</dbReference>
<keyword evidence="6 18" id="KW-0812">Transmembrane</keyword>
<evidence type="ECO:0000256" key="6">
    <source>
        <dbReference type="ARBA" id="ARBA00022692"/>
    </source>
</evidence>
<keyword evidence="8" id="KW-0832">Ubl conjugation</keyword>
<feature type="region of interest" description="Disordered" evidence="17">
    <location>
        <begin position="453"/>
        <end position="473"/>
    </location>
</feature>
<feature type="disulfide bond" evidence="16">
    <location>
        <begin position="87"/>
        <end position="103"/>
    </location>
</feature>
<evidence type="ECO:0000256" key="13">
    <source>
        <dbReference type="ARBA" id="ARBA00023180"/>
    </source>
</evidence>
<reference evidence="21" key="2">
    <citation type="submission" date="2025-08" db="UniProtKB">
        <authorList>
            <consortium name="Ensembl"/>
        </authorList>
    </citation>
    <scope>IDENTIFICATION</scope>
</reference>
<dbReference type="InterPro" id="IPR015152">
    <property type="entry name" value="Growth/epo_recpt_lig-bind"/>
</dbReference>
<comment type="subcellular location">
    <subcellularLocation>
        <location evidence="1">Cell membrane</location>
        <topology evidence="1">Single-pass type I membrane protein</topology>
    </subcellularLocation>
</comment>
<organism evidence="21 22">
    <name type="scientific">Echeneis naucrates</name>
    <name type="common">Live sharksucker</name>
    <dbReference type="NCBI Taxonomy" id="173247"/>
    <lineage>
        <taxon>Eukaryota</taxon>
        <taxon>Metazoa</taxon>
        <taxon>Chordata</taxon>
        <taxon>Craniata</taxon>
        <taxon>Vertebrata</taxon>
        <taxon>Euteleostomi</taxon>
        <taxon>Actinopterygii</taxon>
        <taxon>Neopterygii</taxon>
        <taxon>Teleostei</taxon>
        <taxon>Neoteleostei</taxon>
        <taxon>Acanthomorphata</taxon>
        <taxon>Carangaria</taxon>
        <taxon>Carangiformes</taxon>
        <taxon>Echeneidae</taxon>
        <taxon>Echeneis</taxon>
    </lineage>
</organism>
<name>A0A665VZL1_ECHNA</name>
<dbReference type="InterPro" id="IPR003961">
    <property type="entry name" value="FN3_dom"/>
</dbReference>
<feature type="disulfide bond" evidence="16">
    <location>
        <begin position="48"/>
        <end position="58"/>
    </location>
</feature>
<dbReference type="PANTHER" id="PTHR23037">
    <property type="entry name" value="CYTOKINE RECEPTOR"/>
    <property type="match status" value="1"/>
</dbReference>
<evidence type="ECO:0000256" key="1">
    <source>
        <dbReference type="ARBA" id="ARBA00004251"/>
    </source>
</evidence>
<feature type="signal peptide" evidence="19">
    <location>
        <begin position="1"/>
        <end position="24"/>
    </location>
</feature>
<evidence type="ECO:0000256" key="8">
    <source>
        <dbReference type="ARBA" id="ARBA00022843"/>
    </source>
</evidence>
<evidence type="ECO:0000256" key="19">
    <source>
        <dbReference type="SAM" id="SignalP"/>
    </source>
</evidence>
<evidence type="ECO:0000256" key="15">
    <source>
        <dbReference type="ARBA" id="ARBA00046789"/>
    </source>
</evidence>
<evidence type="ECO:0000313" key="22">
    <source>
        <dbReference type="Proteomes" id="UP000472264"/>
    </source>
</evidence>
<dbReference type="Pfam" id="PF00041">
    <property type="entry name" value="fn3"/>
    <property type="match status" value="1"/>
</dbReference>
<evidence type="ECO:0000256" key="9">
    <source>
        <dbReference type="ARBA" id="ARBA00022989"/>
    </source>
</evidence>
<protein>
    <recommendedName>
        <fullName evidence="3">Erythropoietin receptor</fullName>
    </recommendedName>
</protein>
<evidence type="ECO:0000256" key="14">
    <source>
        <dbReference type="ARBA" id="ARBA00045148"/>
    </source>
</evidence>
<dbReference type="InterPro" id="IPR009167">
    <property type="entry name" value="Erythropoietin_rcpt"/>
</dbReference>
<dbReference type="Ensembl" id="ENSENLT00000037944.1">
    <property type="protein sequence ID" value="ENSENLP00000036958.1"/>
    <property type="gene ID" value="ENSENLG00000016042.1"/>
</dbReference>
<feature type="compositionally biased region" description="Low complexity" evidence="17">
    <location>
        <begin position="456"/>
        <end position="473"/>
    </location>
</feature>
<evidence type="ECO:0000256" key="2">
    <source>
        <dbReference type="ARBA" id="ARBA00007885"/>
    </source>
</evidence>
<evidence type="ECO:0000256" key="12">
    <source>
        <dbReference type="ARBA" id="ARBA00023170"/>
    </source>
</evidence>
<keyword evidence="10 18" id="KW-0472">Membrane</keyword>